<comment type="caution">
    <text evidence="2">The sequence shown here is derived from an EMBL/GenBank/DDBJ whole genome shotgun (WGS) entry which is preliminary data.</text>
</comment>
<reference evidence="2 3" key="1">
    <citation type="journal article" date="2015" name="Nature">
        <title>rRNA introns, odd ribosomes, and small enigmatic genomes across a large radiation of phyla.</title>
        <authorList>
            <person name="Brown C.T."/>
            <person name="Hug L.A."/>
            <person name="Thomas B.C."/>
            <person name="Sharon I."/>
            <person name="Castelle C.J."/>
            <person name="Singh A."/>
            <person name="Wilkins M.J."/>
            <person name="Williams K.H."/>
            <person name="Banfield J.F."/>
        </authorList>
    </citation>
    <scope>NUCLEOTIDE SEQUENCE [LARGE SCALE GENOMIC DNA]</scope>
</reference>
<proteinExistence type="predicted"/>
<evidence type="ECO:0000256" key="1">
    <source>
        <dbReference type="SAM" id="SignalP"/>
    </source>
</evidence>
<accession>A0A0G0Y726</accession>
<evidence type="ECO:0000313" key="3">
    <source>
        <dbReference type="Proteomes" id="UP000034160"/>
    </source>
</evidence>
<evidence type="ECO:0000313" key="2">
    <source>
        <dbReference type="EMBL" id="KKS32539.1"/>
    </source>
</evidence>
<dbReference type="EMBL" id="LCCN01000006">
    <property type="protein sequence ID" value="KKS32539.1"/>
    <property type="molecule type" value="Genomic_DNA"/>
</dbReference>
<keyword evidence="1" id="KW-0732">Signal</keyword>
<organism evidence="2 3">
    <name type="scientific">Candidatus Amesbacteria bacterium GW2011_GWA2_42_12</name>
    <dbReference type="NCBI Taxonomy" id="1618356"/>
    <lineage>
        <taxon>Bacteria</taxon>
        <taxon>Candidatus Amesiibacteriota</taxon>
    </lineage>
</organism>
<name>A0A0G0Y726_9BACT</name>
<sequence>MFRRFNKHLSLAFSIFFAVLFSVFPQRARAAYCAPQRVINANVYHCRNATDEEKCGRRCQYDGTVDFTADCDQGTCTTYPFYNPDYGLNCSDSIVDGCWQCNLSDQLLGEGFGCWVGGGPTPTPTSGPTPTPGSGSQGCDGPCSTNADCVSGMTCKPNGHPGCWGNACEQGGGGGTVSLTNYNPLCSGTTQSIRGTVNYDLSKSCQVKIGVYLPGCQIDAEHNKTNCILATPEWFYNTPTGCNNWNIGPMNFTPTTPGNYVTLADLGSGESLYPLIFWKASGGGYDFRVDNCGPTCTVDIPVNTTVIIGTPVDVTATTTGTVEEVRFTSGAPAYFTATSPVTSSPYTSNITGVKAGTKILTADGVVDGAVLCTKNGLITVKSPTTAWWQVEGGATAMQNIVSNIPSGSSSKNLDNAASNSTTGVIATNGTITKGSGGISIPKWKVENPPIPLSTTIWDNNGFDVIKARILINVTPDAIGSTVNSASDLTTGTAQPDGTYYVTANSFTISGDIDLVNKKVVMITEGNVNINKNVNLNDNNGFLMILAGENITVDPSVGTLGDPSSHAVNLEGLFITNGIFDTGPNTTNKTLRVEGVVAAGGGVSFGRTPSVTTYPGEYFKFRPDLVSLIPIDVLGRSSKWQELAP</sequence>
<dbReference type="Proteomes" id="UP000034160">
    <property type="component" value="Unassembled WGS sequence"/>
</dbReference>
<feature type="chain" id="PRO_5002535521" evidence="1">
    <location>
        <begin position="31"/>
        <end position="644"/>
    </location>
</feature>
<gene>
    <name evidence="2" type="ORF">UU93_C0006G0018</name>
</gene>
<protein>
    <submittedName>
        <fullName evidence="2">Uncharacterized protein</fullName>
    </submittedName>
</protein>
<feature type="signal peptide" evidence="1">
    <location>
        <begin position="1"/>
        <end position="30"/>
    </location>
</feature>
<dbReference type="AlphaFoldDB" id="A0A0G0Y726"/>